<organism evidence="2 3">
    <name type="scientific">Musa troglodytarum</name>
    <name type="common">fe'i banana</name>
    <dbReference type="NCBI Taxonomy" id="320322"/>
    <lineage>
        <taxon>Eukaryota</taxon>
        <taxon>Viridiplantae</taxon>
        <taxon>Streptophyta</taxon>
        <taxon>Embryophyta</taxon>
        <taxon>Tracheophyta</taxon>
        <taxon>Spermatophyta</taxon>
        <taxon>Magnoliopsida</taxon>
        <taxon>Liliopsida</taxon>
        <taxon>Zingiberales</taxon>
        <taxon>Musaceae</taxon>
        <taxon>Musa</taxon>
    </lineage>
</organism>
<accession>A0A9E7FFN1</accession>
<sequence>MAFSRTYTRCLSWLSCEDVFCNLNTWQPHAGRIVCITSTIKPTKRNGEDERSSPSESPLAFRVGDPPDDDNMLYQSANSSREVADSCQDTKSKFLFVSGKEL</sequence>
<gene>
    <name evidence="2" type="ORF">MUK42_34867</name>
</gene>
<proteinExistence type="predicted"/>
<dbReference type="AlphaFoldDB" id="A0A9E7FFN1"/>
<dbReference type="Proteomes" id="UP001055439">
    <property type="component" value="Chromosome 4"/>
</dbReference>
<evidence type="ECO:0000313" key="3">
    <source>
        <dbReference type="Proteomes" id="UP001055439"/>
    </source>
</evidence>
<reference evidence="2" key="1">
    <citation type="submission" date="2022-05" db="EMBL/GenBank/DDBJ databases">
        <title>The Musa troglodytarum L. genome provides insights into the mechanism of non-climacteric behaviour and enrichment of carotenoids.</title>
        <authorList>
            <person name="Wang J."/>
        </authorList>
    </citation>
    <scope>NUCLEOTIDE SEQUENCE</scope>
    <source>
        <tissue evidence="2">Leaf</tissue>
    </source>
</reference>
<dbReference type="EMBL" id="CP097506">
    <property type="protein sequence ID" value="URD95064.1"/>
    <property type="molecule type" value="Genomic_DNA"/>
</dbReference>
<evidence type="ECO:0000256" key="1">
    <source>
        <dbReference type="SAM" id="MobiDB-lite"/>
    </source>
</evidence>
<protein>
    <submittedName>
        <fullName evidence="2">Uncharacterized protein</fullName>
    </submittedName>
</protein>
<evidence type="ECO:0000313" key="2">
    <source>
        <dbReference type="EMBL" id="URD95064.1"/>
    </source>
</evidence>
<name>A0A9E7FFN1_9LILI</name>
<keyword evidence="3" id="KW-1185">Reference proteome</keyword>
<feature type="region of interest" description="Disordered" evidence="1">
    <location>
        <begin position="43"/>
        <end position="67"/>
    </location>
</feature>